<feature type="domain" description="Zinc finger PHD-type" evidence="4">
    <location>
        <begin position="12"/>
        <end position="65"/>
    </location>
</feature>
<dbReference type="InterPro" id="IPR055198">
    <property type="entry name" value="NSD_PHD"/>
</dbReference>
<dbReference type="PANTHER" id="PTHR46235">
    <property type="entry name" value="PHD FINGER-CONTAINING PROTEIN DDB_G0268158"/>
    <property type="match status" value="1"/>
</dbReference>
<dbReference type="OrthoDB" id="21264at2759"/>
<feature type="domain" description="Zinc finger PHD-type" evidence="4">
    <location>
        <begin position="70"/>
        <end position="135"/>
    </location>
</feature>
<dbReference type="Pfam" id="PF22908">
    <property type="entry name" value="PHD_NSD"/>
    <property type="match status" value="1"/>
</dbReference>
<dbReference type="PANTHER" id="PTHR46235:SF3">
    <property type="entry name" value="PHD FINGER-CONTAINING PROTEIN DDB_G0268158"/>
    <property type="match status" value="1"/>
</dbReference>
<keyword evidence="6" id="KW-1185">Reference proteome</keyword>
<dbReference type="InterPro" id="IPR013083">
    <property type="entry name" value="Znf_RING/FYVE/PHD"/>
</dbReference>
<evidence type="ECO:0000256" key="3">
    <source>
        <dbReference type="ARBA" id="ARBA00022833"/>
    </source>
</evidence>
<dbReference type="CDD" id="cd15565">
    <property type="entry name" value="PHD2_NSD"/>
    <property type="match status" value="1"/>
</dbReference>
<accession>A0A833VIE2</accession>
<dbReference type="GO" id="GO:0006338">
    <property type="term" value="P:chromatin remodeling"/>
    <property type="evidence" value="ECO:0007669"/>
    <property type="project" value="UniProtKB-ARBA"/>
</dbReference>
<evidence type="ECO:0000313" key="5">
    <source>
        <dbReference type="EMBL" id="KAF3327795.1"/>
    </source>
</evidence>
<evidence type="ECO:0000256" key="1">
    <source>
        <dbReference type="ARBA" id="ARBA00022723"/>
    </source>
</evidence>
<dbReference type="AlphaFoldDB" id="A0A833VIE2"/>
<reference evidence="5" key="1">
    <citation type="submission" date="2020-01" db="EMBL/GenBank/DDBJ databases">
        <title>Genome sequence of Kobresia littledalei, the first chromosome-level genome in the family Cyperaceae.</title>
        <authorList>
            <person name="Qu G."/>
        </authorList>
    </citation>
    <scope>NUCLEOTIDE SEQUENCE</scope>
    <source>
        <strain evidence="5">C.B.Clarke</strain>
        <tissue evidence="5">Leaf</tissue>
    </source>
</reference>
<dbReference type="SMART" id="SM00249">
    <property type="entry name" value="PHD"/>
    <property type="match status" value="3"/>
</dbReference>
<name>A0A833VIE2_9POAL</name>
<evidence type="ECO:0000256" key="2">
    <source>
        <dbReference type="ARBA" id="ARBA00022771"/>
    </source>
</evidence>
<evidence type="ECO:0000313" key="6">
    <source>
        <dbReference type="Proteomes" id="UP000623129"/>
    </source>
</evidence>
<dbReference type="EMBL" id="SWLB01000016">
    <property type="protein sequence ID" value="KAF3327795.1"/>
    <property type="molecule type" value="Genomic_DNA"/>
</dbReference>
<dbReference type="Gene3D" id="3.30.40.10">
    <property type="entry name" value="Zinc/RING finger domain, C3HC4 (zinc finger)"/>
    <property type="match status" value="2"/>
</dbReference>
<keyword evidence="2" id="KW-0863">Zinc-finger</keyword>
<dbReference type="Proteomes" id="UP000623129">
    <property type="component" value="Unassembled WGS sequence"/>
</dbReference>
<evidence type="ECO:0000259" key="4">
    <source>
        <dbReference type="SMART" id="SM00249"/>
    </source>
</evidence>
<proteinExistence type="predicted"/>
<dbReference type="InterPro" id="IPR001965">
    <property type="entry name" value="Znf_PHD"/>
</dbReference>
<keyword evidence="3" id="KW-0862">Zinc</keyword>
<dbReference type="InterPro" id="IPR058939">
    <property type="entry name" value="Mtase_EDM2"/>
</dbReference>
<protein>
    <submittedName>
        <fullName evidence="5">Protein ENHANCED DOWNY MILDEW 2</fullName>
    </submittedName>
</protein>
<sequence length="497" mass="56798">MSDWGWGEYDWVCAICDNGGDILSCRGSCLRSFHATPDPTLYCETLNFTQAQVQEMNSFLCDNCLYKKHQCYACGILGSSAKSDQEVFICGSSDCGLHYHPNCVSKLLYPKDEAKAGKLVEKIKEGGKFECPRHLCDICRGLENKKNNDLQFAICRRCPISYHRRCLPRDILFEDKDEDNLQRAWDDLLRDGILIYCMKHKIEKDLGTPMRNHLQFPPGNCKWRPKKEVFNSNHQPPVKNQHRIAQTGGPRVLSYGEKQRALESASAAEARLTRSCFPQISEKTQNNMRALLENESSSVTIEKVRTNLKIPSMYHNSQRQTIESISEREVKETVESAIAAWAKLRNHGNIEEAKALCSPDTLSKICDWRTKLSVYLAPFIHGSRYTSFGRHFTKVDKLMEIVDKLHWYVQDGDTVVDFCCGSNDFSILMRDKLSSVGKKCFFKNFDLQQPKNDFNFEKRDWMTVEPHELPDGDQLIMGLNPPFGVKAALANIHRSSP</sequence>
<keyword evidence="1" id="KW-0479">Metal-binding</keyword>
<gene>
    <name evidence="5" type="ORF">FCM35_KLT06401</name>
</gene>
<dbReference type="Pfam" id="PF26055">
    <property type="entry name" value="Mtase_EDM2"/>
    <property type="match status" value="1"/>
</dbReference>
<organism evidence="5 6">
    <name type="scientific">Carex littledalei</name>
    <dbReference type="NCBI Taxonomy" id="544730"/>
    <lineage>
        <taxon>Eukaryota</taxon>
        <taxon>Viridiplantae</taxon>
        <taxon>Streptophyta</taxon>
        <taxon>Embryophyta</taxon>
        <taxon>Tracheophyta</taxon>
        <taxon>Spermatophyta</taxon>
        <taxon>Magnoliopsida</taxon>
        <taxon>Liliopsida</taxon>
        <taxon>Poales</taxon>
        <taxon>Cyperaceae</taxon>
        <taxon>Cyperoideae</taxon>
        <taxon>Cariceae</taxon>
        <taxon>Carex</taxon>
        <taxon>Carex subgen. Euthyceras</taxon>
    </lineage>
</organism>
<comment type="caution">
    <text evidence="5">The sequence shown here is derived from an EMBL/GenBank/DDBJ whole genome shotgun (WGS) entry which is preliminary data.</text>
</comment>
<dbReference type="GO" id="GO:0008270">
    <property type="term" value="F:zinc ion binding"/>
    <property type="evidence" value="ECO:0007669"/>
    <property type="project" value="UniProtKB-KW"/>
</dbReference>
<feature type="domain" description="Zinc finger PHD-type" evidence="4">
    <location>
        <begin position="136"/>
        <end position="201"/>
    </location>
</feature>